<evidence type="ECO:0000256" key="8">
    <source>
        <dbReference type="ARBA" id="ARBA00022771"/>
    </source>
</evidence>
<gene>
    <name evidence="18" type="primary">uvrA</name>
    <name evidence="18" type="ORF">K8352_08460</name>
</gene>
<evidence type="ECO:0000256" key="2">
    <source>
        <dbReference type="ARBA" id="ARBA00022490"/>
    </source>
</evidence>
<dbReference type="SUPFAM" id="SSF52540">
    <property type="entry name" value="P-loop containing nucleoside triphosphate hydrolases"/>
    <property type="match status" value="2"/>
</dbReference>
<keyword evidence="18" id="KW-0378">Hydrolase</keyword>
<keyword evidence="7" id="KW-0228">DNA excision</keyword>
<dbReference type="GO" id="GO:0004518">
    <property type="term" value="F:nuclease activity"/>
    <property type="evidence" value="ECO:0007669"/>
    <property type="project" value="UniProtKB-KW"/>
</dbReference>
<protein>
    <recommendedName>
        <fullName evidence="15">UvrABC system protein A</fullName>
    </recommendedName>
    <alternativeName>
        <fullName evidence="16">Excinuclease ABC subunit A</fullName>
    </alternativeName>
</protein>
<dbReference type="GO" id="GO:0009380">
    <property type="term" value="C:excinuclease repair complex"/>
    <property type="evidence" value="ECO:0007669"/>
    <property type="project" value="InterPro"/>
</dbReference>
<evidence type="ECO:0000256" key="1">
    <source>
        <dbReference type="ARBA" id="ARBA00004496"/>
    </source>
</evidence>
<keyword evidence="3" id="KW-0479">Metal-binding</keyword>
<dbReference type="InterPro" id="IPR017871">
    <property type="entry name" value="ABC_transporter-like_CS"/>
</dbReference>
<dbReference type="RefSeq" id="WP_317901927.1">
    <property type="nucleotide sequence ID" value="NZ_JAIRBC010000010.1"/>
</dbReference>
<dbReference type="GO" id="GO:0005524">
    <property type="term" value="F:ATP binding"/>
    <property type="evidence" value="ECO:0007669"/>
    <property type="project" value="UniProtKB-KW"/>
</dbReference>
<evidence type="ECO:0000256" key="11">
    <source>
        <dbReference type="ARBA" id="ARBA00022881"/>
    </source>
</evidence>
<dbReference type="GO" id="GO:0008270">
    <property type="term" value="F:zinc ion binding"/>
    <property type="evidence" value="ECO:0007669"/>
    <property type="project" value="UniProtKB-KW"/>
</dbReference>
<dbReference type="EMBL" id="JAIRBC010000010">
    <property type="protein sequence ID" value="MCG2460778.1"/>
    <property type="molecule type" value="Genomic_DNA"/>
</dbReference>
<evidence type="ECO:0000313" key="19">
    <source>
        <dbReference type="Proteomes" id="UP001200642"/>
    </source>
</evidence>
<evidence type="ECO:0000256" key="10">
    <source>
        <dbReference type="ARBA" id="ARBA00022840"/>
    </source>
</evidence>
<feature type="domain" description="ABC transporter" evidence="17">
    <location>
        <begin position="611"/>
        <end position="939"/>
    </location>
</feature>
<comment type="similarity">
    <text evidence="14">Belongs to the ABC transporter superfamily. UvrA family.</text>
</comment>
<dbReference type="InterPro" id="IPR027417">
    <property type="entry name" value="P-loop_NTPase"/>
</dbReference>
<dbReference type="Proteomes" id="UP001200642">
    <property type="component" value="Unassembled WGS sequence"/>
</dbReference>
<accession>A0AAE3ETP3</accession>
<comment type="subcellular location">
    <subcellularLocation>
        <location evidence="1">Cytoplasm</location>
    </subcellularLocation>
</comment>
<evidence type="ECO:0000256" key="14">
    <source>
        <dbReference type="ARBA" id="ARBA00038000"/>
    </source>
</evidence>
<evidence type="ECO:0000256" key="13">
    <source>
        <dbReference type="ARBA" id="ARBA00023204"/>
    </source>
</evidence>
<dbReference type="Gene3D" id="3.40.50.300">
    <property type="entry name" value="P-loop containing nucleotide triphosphate hydrolases"/>
    <property type="match status" value="2"/>
</dbReference>
<name>A0AAE3ETP3_9FLAO</name>
<evidence type="ECO:0000256" key="6">
    <source>
        <dbReference type="ARBA" id="ARBA00022763"/>
    </source>
</evidence>
<dbReference type="GO" id="GO:0003677">
    <property type="term" value="F:DNA binding"/>
    <property type="evidence" value="ECO:0007669"/>
    <property type="project" value="UniProtKB-KW"/>
</dbReference>
<evidence type="ECO:0000256" key="5">
    <source>
        <dbReference type="ARBA" id="ARBA00022741"/>
    </source>
</evidence>
<dbReference type="Pfam" id="PF17755">
    <property type="entry name" value="UvrA_DNA-bind"/>
    <property type="match status" value="1"/>
</dbReference>
<dbReference type="NCBIfam" id="TIGR00630">
    <property type="entry name" value="uvra"/>
    <property type="match status" value="1"/>
</dbReference>
<keyword evidence="12" id="KW-0238">DNA-binding</keyword>
<keyword evidence="13" id="KW-0234">DNA repair</keyword>
<dbReference type="CDD" id="cd03271">
    <property type="entry name" value="ABC_UvrA_II"/>
    <property type="match status" value="1"/>
</dbReference>
<dbReference type="AlphaFoldDB" id="A0AAE3ETP3"/>
<dbReference type="PANTHER" id="PTHR43152:SF3">
    <property type="entry name" value="UVRABC SYSTEM PROTEIN A"/>
    <property type="match status" value="1"/>
</dbReference>
<dbReference type="InterPro" id="IPR013815">
    <property type="entry name" value="ATP_grasp_subdomain_1"/>
</dbReference>
<evidence type="ECO:0000256" key="3">
    <source>
        <dbReference type="ARBA" id="ARBA00022723"/>
    </source>
</evidence>
<dbReference type="InterPro" id="IPR004602">
    <property type="entry name" value="UvrA"/>
</dbReference>
<keyword evidence="11" id="KW-0267">Excision nuclease</keyword>
<dbReference type="PROSITE" id="PS00211">
    <property type="entry name" value="ABC_TRANSPORTER_1"/>
    <property type="match status" value="2"/>
</dbReference>
<evidence type="ECO:0000259" key="17">
    <source>
        <dbReference type="PROSITE" id="PS50893"/>
    </source>
</evidence>
<dbReference type="GO" id="GO:0005737">
    <property type="term" value="C:cytoplasm"/>
    <property type="evidence" value="ECO:0007669"/>
    <property type="project" value="UniProtKB-SubCell"/>
</dbReference>
<dbReference type="Pfam" id="PF17760">
    <property type="entry name" value="UvrA_inter"/>
    <property type="match status" value="1"/>
</dbReference>
<evidence type="ECO:0000256" key="9">
    <source>
        <dbReference type="ARBA" id="ARBA00022833"/>
    </source>
</evidence>
<keyword evidence="19" id="KW-1185">Reference proteome</keyword>
<keyword evidence="9" id="KW-0862">Zinc</keyword>
<dbReference type="GO" id="GO:0006289">
    <property type="term" value="P:nucleotide-excision repair"/>
    <property type="evidence" value="ECO:0007669"/>
    <property type="project" value="InterPro"/>
</dbReference>
<evidence type="ECO:0000256" key="12">
    <source>
        <dbReference type="ARBA" id="ARBA00023125"/>
    </source>
</evidence>
<keyword evidence="10" id="KW-0067">ATP-binding</keyword>
<organism evidence="18 19">
    <name type="scientific">Cerina litoralis</name>
    <dbReference type="NCBI Taxonomy" id="2874477"/>
    <lineage>
        <taxon>Bacteria</taxon>
        <taxon>Pseudomonadati</taxon>
        <taxon>Bacteroidota</taxon>
        <taxon>Flavobacteriia</taxon>
        <taxon>Flavobacteriales</taxon>
        <taxon>Flavobacteriaceae</taxon>
        <taxon>Cerina</taxon>
    </lineage>
</organism>
<proteinExistence type="inferred from homology"/>
<dbReference type="GO" id="GO:0016887">
    <property type="term" value="F:ATP hydrolysis activity"/>
    <property type="evidence" value="ECO:0007669"/>
    <property type="project" value="InterPro"/>
</dbReference>
<evidence type="ECO:0000256" key="4">
    <source>
        <dbReference type="ARBA" id="ARBA00022737"/>
    </source>
</evidence>
<dbReference type="InterPro" id="IPR041552">
    <property type="entry name" value="UvrA_DNA-bd"/>
</dbReference>
<keyword evidence="6" id="KW-0227">DNA damage</keyword>
<keyword evidence="4" id="KW-0677">Repeat</keyword>
<dbReference type="PROSITE" id="PS50893">
    <property type="entry name" value="ABC_TRANSPORTER_2"/>
    <property type="match status" value="1"/>
</dbReference>
<dbReference type="InterPro" id="IPR003439">
    <property type="entry name" value="ABC_transporter-like_ATP-bd"/>
</dbReference>
<dbReference type="InterPro" id="IPR041102">
    <property type="entry name" value="UvrA_inter"/>
</dbReference>
<dbReference type="FunFam" id="1.20.1580.10:FF:000002">
    <property type="entry name" value="UvrABC system protein A"/>
    <property type="match status" value="1"/>
</dbReference>
<comment type="caution">
    <text evidence="18">The sequence shown here is derived from an EMBL/GenBank/DDBJ whole genome shotgun (WGS) entry which is preliminary data.</text>
</comment>
<evidence type="ECO:0000256" key="7">
    <source>
        <dbReference type="ARBA" id="ARBA00022769"/>
    </source>
</evidence>
<evidence type="ECO:0000313" key="18">
    <source>
        <dbReference type="EMBL" id="MCG2460778.1"/>
    </source>
</evidence>
<evidence type="ECO:0000256" key="16">
    <source>
        <dbReference type="ARBA" id="ARBA00042156"/>
    </source>
</evidence>
<keyword evidence="2" id="KW-0963">Cytoplasm</keyword>
<dbReference type="Gene3D" id="1.10.8.280">
    <property type="entry name" value="ABC transporter ATPase domain-like"/>
    <property type="match status" value="1"/>
</dbReference>
<dbReference type="Gene3D" id="1.20.1580.10">
    <property type="entry name" value="ABC transporter ATPase like domain"/>
    <property type="match status" value="2"/>
</dbReference>
<dbReference type="NCBIfam" id="NF001503">
    <property type="entry name" value="PRK00349.1"/>
    <property type="match status" value="1"/>
</dbReference>
<sequence length="963" mass="108224">MINYEENIEVRGARVHNLKNIDVTIPREKLVVITGLSGSGKSSLAFDTIYAEGQRRYIETFSAYARQFLGGLERPDVDKIDGLSPVIAIEQKTTSKSPRSTVGTITEIYDFLRLLFARAADAYSYNTGEKMVSYSDDQIKELIKTSFSDKKINVLAPVIKSRKGHYRELFEQIAKQGFVKVRVDGEIQDIRKGMKVDRYKTHDIEIVIDRLKITQTPELDKRLTESINTAMYSGDNVLMILEEGTAEPRYFSRDLMCPATGISYPVPEPNTFSFNSPKGMCPHCNGLGKVYRINEDKIFPNRKNSIKAGGIAPLGEYKNSWAFKQLETIASRYQFELTDAIKDIPDEALNVILYGGKESFEVDSKTLGVKRTYKIDYEGIAHFIKSQFDESNSTSLRRWAKDYMDKKECPDCQGSRLRQESLYFKIGQRNIAELSQMDISELAIFFDGLFPKLDTNQQKIAEEILKEIKVRLRFLLDVGLDYLSLSRSSKSLSGGEAQRIRLATQIGSQLVGVLYILDEPSIGLHQRDNRRLIKSLQSLRDIGNSVIVVEHDRDMIENADHVIDIGPRAGRHGGEIISQGTPSDLKNHNTLTADYITGKREIPVPKRRRPGNGNAIVLTGCSGNNLKNISAAFPLGKMIGVTGVSGSGKSTLINETLYPIMNAHYFNGVKKPMPYKKITGLEFVDKVIDINQSPIGRTPRSNPATYTGVFSEIRSLFTKTPEAAIRGYKPGRFSFNVKGGRCETCQGGGLRVIEMNFLPDVYVACETCNGKRFNRETLEIRYKGKSIADVLEMTINEAVEFFENIPKIYRKLKTIQDVGLGYISLGQQSTTLSGGEAQRIKLATELSKRDTGNTFYILDEPTTGLHFEDIRVLMEVLNKLVDKGNTVLVIEHNMDVIKMVDYILDIGYEGGREGGKIVARGTPEEVARDKKSYTAKFLMQELNKHREMAKKGSEQRAETIVHR</sequence>
<dbReference type="PANTHER" id="PTHR43152">
    <property type="entry name" value="UVRABC SYSTEM PROTEIN A"/>
    <property type="match status" value="1"/>
</dbReference>
<keyword evidence="5" id="KW-0547">Nucleotide-binding</keyword>
<evidence type="ECO:0000256" key="15">
    <source>
        <dbReference type="ARBA" id="ARBA00039316"/>
    </source>
</evidence>
<keyword evidence="8" id="KW-0863">Zinc-finger</keyword>
<dbReference type="Gene3D" id="3.30.1490.20">
    <property type="entry name" value="ATP-grasp fold, A domain"/>
    <property type="match status" value="1"/>
</dbReference>
<reference evidence="18" key="1">
    <citation type="submission" date="2023-02" db="EMBL/GenBank/DDBJ databases">
        <title>Genome of Flavobacteriaceae gen. nov. sp. strain F89.</title>
        <authorList>
            <person name="Wang Y."/>
        </authorList>
    </citation>
    <scope>NUCLEOTIDE SEQUENCE</scope>
    <source>
        <strain evidence="18">F89</strain>
    </source>
</reference>